<evidence type="ECO:0000256" key="6">
    <source>
        <dbReference type="ARBA" id="ARBA00022777"/>
    </source>
</evidence>
<sequence length="422" mass="49227">MKLIHYTFRNLLFPLLVILTAWACCFYFAIMHEVDDETNDSLENYKEIIIKTVLADTTLLHDHVDIMTKYYIREVPESEAKLDKDEFFDSTIYIEIEMEDEPVRVLRTWFMTADRKYYELTIMTSTLEKEDMAEAIFWSIFILYISLLCCILLVSHFVFKSSFRPLYTLVNWLKEYRLGKQHTPLVNETKVDEFRILNKAIQTTIQRSSEMYDQQKQFVENASHELQTPLAICMNKLELLSENPDCTEEQLFEIAGINHTLRGIIKMNKSLLLLSRIDNKQFPDTVEIDFNKLIGKFLPDFEEMYEYKHIQVSYEESGSLLFTMNESLASNLVSNLLKNAFVHNKENGTIVLTVTARTLTIANSSESPGLNEATLFNRFEKQTHRKDSTGLGLAIVRSIATIYGIKVKYEYKGSHQFILTFK</sequence>
<dbReference type="PATRIC" id="fig|1203610.3.peg.3328"/>
<keyword evidence="4" id="KW-0808">Transferase</keyword>
<feature type="transmembrane region" description="Helical" evidence="8">
    <location>
        <begin position="12"/>
        <end position="30"/>
    </location>
</feature>
<dbReference type="InterPro" id="IPR005467">
    <property type="entry name" value="His_kinase_dom"/>
</dbReference>
<evidence type="ECO:0000256" key="2">
    <source>
        <dbReference type="ARBA" id="ARBA00012438"/>
    </source>
</evidence>
<dbReference type="STRING" id="1203610.HMPREF1536_03266"/>
<dbReference type="Gene3D" id="3.30.565.10">
    <property type="entry name" value="Histidine kinase-like ATPase, C-terminal domain"/>
    <property type="match status" value="1"/>
</dbReference>
<evidence type="ECO:0000259" key="9">
    <source>
        <dbReference type="PROSITE" id="PS50109"/>
    </source>
</evidence>
<evidence type="ECO:0000256" key="8">
    <source>
        <dbReference type="SAM" id="Phobius"/>
    </source>
</evidence>
<feature type="transmembrane region" description="Helical" evidence="8">
    <location>
        <begin position="135"/>
        <end position="159"/>
    </location>
</feature>
<dbReference type="Pfam" id="PF00512">
    <property type="entry name" value="HisKA"/>
    <property type="match status" value="1"/>
</dbReference>
<protein>
    <recommendedName>
        <fullName evidence="2">histidine kinase</fullName>
        <ecNumber evidence="2">2.7.13.3</ecNumber>
    </recommendedName>
</protein>
<dbReference type="EC" id="2.7.13.3" evidence="2"/>
<evidence type="ECO:0000313" key="10">
    <source>
        <dbReference type="EMBL" id="KKB55791.1"/>
    </source>
</evidence>
<comment type="caution">
    <text evidence="10">The sequence shown here is derived from an EMBL/GenBank/DDBJ whole genome shotgun (WGS) entry which is preliminary data.</text>
</comment>
<dbReference type="Pfam" id="PF02518">
    <property type="entry name" value="HATPase_c"/>
    <property type="match status" value="1"/>
</dbReference>
<dbReference type="Gene3D" id="1.10.287.130">
    <property type="match status" value="1"/>
</dbReference>
<dbReference type="HOGENOM" id="CLU_000445_89_35_10"/>
<organism evidence="10 11">
    <name type="scientific">Parabacteroides gordonii MS-1 = DSM 23371</name>
    <dbReference type="NCBI Taxonomy" id="1203610"/>
    <lineage>
        <taxon>Bacteria</taxon>
        <taxon>Pseudomonadati</taxon>
        <taxon>Bacteroidota</taxon>
        <taxon>Bacteroidia</taxon>
        <taxon>Bacteroidales</taxon>
        <taxon>Tannerellaceae</taxon>
        <taxon>Parabacteroides</taxon>
    </lineage>
</organism>
<dbReference type="InterPro" id="IPR003661">
    <property type="entry name" value="HisK_dim/P_dom"/>
</dbReference>
<dbReference type="RefSeq" id="WP_028726243.1">
    <property type="nucleotide sequence ID" value="NZ_AUAE01000008.1"/>
</dbReference>
<keyword evidence="6" id="KW-0418">Kinase</keyword>
<dbReference type="PROSITE" id="PS50109">
    <property type="entry name" value="HIS_KIN"/>
    <property type="match status" value="1"/>
</dbReference>
<proteinExistence type="predicted"/>
<dbReference type="InterPro" id="IPR003594">
    <property type="entry name" value="HATPase_dom"/>
</dbReference>
<evidence type="ECO:0000256" key="1">
    <source>
        <dbReference type="ARBA" id="ARBA00000085"/>
    </source>
</evidence>
<dbReference type="EMBL" id="AQHW01000015">
    <property type="protein sequence ID" value="KKB55791.1"/>
    <property type="molecule type" value="Genomic_DNA"/>
</dbReference>
<comment type="catalytic activity">
    <reaction evidence="1">
        <text>ATP + protein L-histidine = ADP + protein N-phospho-L-histidine.</text>
        <dbReference type="EC" id="2.7.13.3"/>
    </reaction>
</comment>
<feature type="domain" description="Histidine kinase" evidence="9">
    <location>
        <begin position="221"/>
        <end position="422"/>
    </location>
</feature>
<dbReference type="InterPro" id="IPR050428">
    <property type="entry name" value="TCS_sensor_his_kinase"/>
</dbReference>
<evidence type="ECO:0000256" key="7">
    <source>
        <dbReference type="ARBA" id="ARBA00022989"/>
    </source>
</evidence>
<keyword evidence="3" id="KW-0597">Phosphoprotein</keyword>
<dbReference type="SUPFAM" id="SSF55874">
    <property type="entry name" value="ATPase domain of HSP90 chaperone/DNA topoisomerase II/histidine kinase"/>
    <property type="match status" value="1"/>
</dbReference>
<evidence type="ECO:0000256" key="5">
    <source>
        <dbReference type="ARBA" id="ARBA00022692"/>
    </source>
</evidence>
<dbReference type="InterPro" id="IPR036097">
    <property type="entry name" value="HisK_dim/P_sf"/>
</dbReference>
<evidence type="ECO:0000256" key="4">
    <source>
        <dbReference type="ARBA" id="ARBA00022679"/>
    </source>
</evidence>
<dbReference type="SUPFAM" id="SSF47384">
    <property type="entry name" value="Homodimeric domain of signal transducing histidine kinase"/>
    <property type="match status" value="1"/>
</dbReference>
<dbReference type="AlphaFoldDB" id="A0A0F5JD53"/>
<reference evidence="10 11" key="1">
    <citation type="submission" date="2013-04" db="EMBL/GenBank/DDBJ databases">
        <title>The Genome Sequence of Parabacteroides gordonii DSM 23371.</title>
        <authorList>
            <consortium name="The Broad Institute Genomics Platform"/>
            <person name="Earl A."/>
            <person name="Ward D."/>
            <person name="Feldgarden M."/>
            <person name="Gevers D."/>
            <person name="Martens E."/>
            <person name="Sakamoto M."/>
            <person name="Benno Y."/>
            <person name="Suzuki N."/>
            <person name="Matsunaga N."/>
            <person name="Koshihara K."/>
            <person name="Seki M."/>
            <person name="Komiya H."/>
            <person name="Walker B."/>
            <person name="Young S."/>
            <person name="Zeng Q."/>
            <person name="Gargeya S."/>
            <person name="Fitzgerald M."/>
            <person name="Haas B."/>
            <person name="Abouelleil A."/>
            <person name="Allen A.W."/>
            <person name="Alvarado L."/>
            <person name="Arachchi H.M."/>
            <person name="Berlin A.M."/>
            <person name="Chapman S.B."/>
            <person name="Gainer-Dewar J."/>
            <person name="Goldberg J."/>
            <person name="Griggs A."/>
            <person name="Gujja S."/>
            <person name="Hansen M."/>
            <person name="Howarth C."/>
            <person name="Imamovic A."/>
            <person name="Ireland A."/>
            <person name="Larimer J."/>
            <person name="McCowan C."/>
            <person name="Murphy C."/>
            <person name="Pearson M."/>
            <person name="Poon T.W."/>
            <person name="Priest M."/>
            <person name="Roberts A."/>
            <person name="Saif S."/>
            <person name="Shea T."/>
            <person name="Sisk P."/>
            <person name="Sykes S."/>
            <person name="Wortman J."/>
            <person name="Nusbaum C."/>
            <person name="Birren B."/>
        </authorList>
    </citation>
    <scope>NUCLEOTIDE SEQUENCE [LARGE SCALE GENOMIC DNA]</scope>
    <source>
        <strain evidence="10 11">MS-1</strain>
    </source>
</reference>
<dbReference type="SMART" id="SM00387">
    <property type="entry name" value="HATPase_c"/>
    <property type="match status" value="1"/>
</dbReference>
<dbReference type="GO" id="GO:0005886">
    <property type="term" value="C:plasma membrane"/>
    <property type="evidence" value="ECO:0007669"/>
    <property type="project" value="TreeGrafter"/>
</dbReference>
<dbReference type="GO" id="GO:0000155">
    <property type="term" value="F:phosphorelay sensor kinase activity"/>
    <property type="evidence" value="ECO:0007669"/>
    <property type="project" value="InterPro"/>
</dbReference>
<evidence type="ECO:0000313" key="11">
    <source>
        <dbReference type="Proteomes" id="UP000033035"/>
    </source>
</evidence>
<gene>
    <name evidence="10" type="ORF">HMPREF1536_03266</name>
</gene>
<name>A0A0F5JD53_9BACT</name>
<accession>A0A0F5JD53</accession>
<dbReference type="SMART" id="SM00388">
    <property type="entry name" value="HisKA"/>
    <property type="match status" value="1"/>
</dbReference>
<dbReference type="Proteomes" id="UP000033035">
    <property type="component" value="Unassembled WGS sequence"/>
</dbReference>
<dbReference type="PANTHER" id="PTHR45436">
    <property type="entry name" value="SENSOR HISTIDINE KINASE YKOH"/>
    <property type="match status" value="1"/>
</dbReference>
<dbReference type="CDD" id="cd00082">
    <property type="entry name" value="HisKA"/>
    <property type="match status" value="1"/>
</dbReference>
<keyword evidence="5 8" id="KW-0812">Transmembrane</keyword>
<dbReference type="PANTHER" id="PTHR45436:SF5">
    <property type="entry name" value="SENSOR HISTIDINE KINASE TRCS"/>
    <property type="match status" value="1"/>
</dbReference>
<keyword evidence="11" id="KW-1185">Reference proteome</keyword>
<keyword evidence="8" id="KW-0472">Membrane</keyword>
<dbReference type="InterPro" id="IPR036890">
    <property type="entry name" value="HATPase_C_sf"/>
</dbReference>
<evidence type="ECO:0000256" key="3">
    <source>
        <dbReference type="ARBA" id="ARBA00022553"/>
    </source>
</evidence>
<keyword evidence="7 8" id="KW-1133">Transmembrane helix</keyword>